<evidence type="ECO:0000313" key="16">
    <source>
        <dbReference type="EMBL" id="NAS16589.1"/>
    </source>
</evidence>
<dbReference type="Proteomes" id="UP000474042">
    <property type="component" value="Unassembled WGS sequence"/>
</dbReference>
<evidence type="ECO:0000256" key="5">
    <source>
        <dbReference type="ARBA" id="ARBA00022741"/>
    </source>
</evidence>
<dbReference type="PANTHER" id="PTHR42995:SF5">
    <property type="entry name" value="ACETYL-COENZYME A CARBOXYLASE CARBOXYL TRANSFERASE SUBUNIT BETA, CHLOROPLASTIC"/>
    <property type="match status" value="1"/>
</dbReference>
<dbReference type="Gene3D" id="3.90.226.10">
    <property type="entry name" value="2-enoyl-CoA Hydratase, Chain A, domain 1"/>
    <property type="match status" value="1"/>
</dbReference>
<feature type="binding site" evidence="13">
    <location>
        <position position="63"/>
    </location>
    <ligand>
        <name>Zn(2+)</name>
        <dbReference type="ChEBI" id="CHEBI:29105"/>
    </ligand>
</feature>
<dbReference type="GO" id="GO:0006633">
    <property type="term" value="P:fatty acid biosynthetic process"/>
    <property type="evidence" value="ECO:0007669"/>
    <property type="project" value="UniProtKB-KW"/>
</dbReference>
<dbReference type="GO" id="GO:0005524">
    <property type="term" value="F:ATP binding"/>
    <property type="evidence" value="ECO:0007669"/>
    <property type="project" value="UniProtKB-KW"/>
</dbReference>
<keyword evidence="3 13" id="KW-0808">Transferase</keyword>
<reference evidence="16 18" key="2">
    <citation type="submission" date="2020-01" db="EMBL/GenBank/DDBJ databases">
        <title>Genome sequence of a 1,3-propanediol producer, Clostridium butyricum S3.</title>
        <authorList>
            <person name="Zhou J."/>
        </authorList>
    </citation>
    <scope>NUCLEOTIDE SEQUENCE [LARGE SCALE GENOMIC DNA]</scope>
    <source>
        <strain evidence="16 18">S3</strain>
    </source>
</reference>
<evidence type="ECO:0000256" key="9">
    <source>
        <dbReference type="ARBA" id="ARBA00022840"/>
    </source>
</evidence>
<keyword evidence="4 13" id="KW-0479">Metal-binding</keyword>
<dbReference type="GO" id="GO:0016743">
    <property type="term" value="F:carboxyl- or carbamoyltransferase activity"/>
    <property type="evidence" value="ECO:0007669"/>
    <property type="project" value="UniProtKB-UniRule"/>
</dbReference>
<dbReference type="KEGG" id="cbut:ATN24_07080"/>
<keyword evidence="2 13" id="KW-0444">Lipid biosynthesis</keyword>
<dbReference type="HAMAP" id="MF_01395">
    <property type="entry name" value="AcetylCoA_CT_beta"/>
    <property type="match status" value="1"/>
</dbReference>
<evidence type="ECO:0000256" key="4">
    <source>
        <dbReference type="ARBA" id="ARBA00022723"/>
    </source>
</evidence>
<proteinExistence type="inferred from homology"/>
<comment type="subcellular location">
    <subcellularLocation>
        <location evidence="1 13">Cytoplasm</location>
    </subcellularLocation>
</comment>
<dbReference type="GO" id="GO:2001295">
    <property type="term" value="P:malonyl-CoA biosynthetic process"/>
    <property type="evidence" value="ECO:0007669"/>
    <property type="project" value="UniProtKB-UniRule"/>
</dbReference>
<keyword evidence="10 13" id="KW-0443">Lipid metabolism</keyword>
<reference evidence="15 17" key="1">
    <citation type="submission" date="2019-07" db="EMBL/GenBank/DDBJ databases">
        <title>Whole genome shotgun sequence of Clostridium butyricum NBRC 3858.</title>
        <authorList>
            <person name="Hosoyama A."/>
            <person name="Uohara A."/>
            <person name="Ohji S."/>
            <person name="Ichikawa N."/>
        </authorList>
    </citation>
    <scope>NUCLEOTIDE SEQUENCE [LARGE SCALE GENOMIC DNA]</scope>
    <source>
        <strain evidence="15 17">NBRC 3858</strain>
    </source>
</reference>
<sequence length="297" mass="33555">MLKDLFVKRQYATVKPSVLKRDEEKYNEINEEKPNIPSGMWTKCDKCNGIIYQDDLENYKHVCPNCNHHFRLNAKQRIRMLFDKESFTEMWKDLKTTNPLDFEGYDEKINKSSLKTNSSEAVVTGIGQINGLKVACGIMDSFFMMGSMGTVVGEKLTRLIEYSTENKLPVIIFTTSGGARMQEGIFSLMQMAKVSSALARHDEAGLLYISVLTDPTTGGVTASFAMEGDIILSEPNALVGFAGRRVIENTIKETLPEDFQKAEFLLEKGFVDSIVERKDLRTCIYKILVLHGVKNYE</sequence>
<evidence type="ECO:0000256" key="12">
    <source>
        <dbReference type="ARBA" id="ARBA00025280"/>
    </source>
</evidence>
<feature type="binding site" evidence="13">
    <location>
        <position position="44"/>
    </location>
    <ligand>
        <name>Zn(2+)</name>
        <dbReference type="ChEBI" id="CHEBI:29105"/>
    </ligand>
</feature>
<dbReference type="GO" id="GO:0008270">
    <property type="term" value="F:zinc ion binding"/>
    <property type="evidence" value="ECO:0007669"/>
    <property type="project" value="UniProtKB-UniRule"/>
</dbReference>
<feature type="binding site" evidence="13">
    <location>
        <position position="66"/>
    </location>
    <ligand>
        <name>Zn(2+)</name>
        <dbReference type="ChEBI" id="CHEBI:29105"/>
    </ligand>
</feature>
<dbReference type="Pfam" id="PF01039">
    <property type="entry name" value="Carboxyl_trans"/>
    <property type="match status" value="1"/>
</dbReference>
<organism evidence="16 18">
    <name type="scientific">Clostridium butyricum</name>
    <dbReference type="NCBI Taxonomy" id="1492"/>
    <lineage>
        <taxon>Bacteria</taxon>
        <taxon>Bacillati</taxon>
        <taxon>Bacillota</taxon>
        <taxon>Clostridia</taxon>
        <taxon>Eubacteriales</taxon>
        <taxon>Clostridiaceae</taxon>
        <taxon>Clostridium</taxon>
    </lineage>
</organism>
<dbReference type="InterPro" id="IPR041010">
    <property type="entry name" value="Znf-ACC"/>
</dbReference>
<comment type="pathway">
    <text evidence="13">Lipid metabolism; malonyl-CoA biosynthesis; malonyl-CoA from acetyl-CoA: step 1/1.</text>
</comment>
<evidence type="ECO:0000256" key="10">
    <source>
        <dbReference type="ARBA" id="ARBA00023098"/>
    </source>
</evidence>
<keyword evidence="11 13" id="KW-0275">Fatty acid biosynthesis</keyword>
<evidence type="ECO:0000313" key="15">
    <source>
        <dbReference type="EMBL" id="GEQ19661.1"/>
    </source>
</evidence>
<dbReference type="PRINTS" id="PR01070">
    <property type="entry name" value="ACCCTRFRASEB"/>
</dbReference>
<evidence type="ECO:0000256" key="8">
    <source>
        <dbReference type="ARBA" id="ARBA00022833"/>
    </source>
</evidence>
<dbReference type="EC" id="2.1.3.15" evidence="13"/>
<dbReference type="GO" id="GO:0009317">
    <property type="term" value="C:acetyl-CoA carboxylase complex"/>
    <property type="evidence" value="ECO:0007669"/>
    <property type="project" value="InterPro"/>
</dbReference>
<dbReference type="InterPro" id="IPR029045">
    <property type="entry name" value="ClpP/crotonase-like_dom_sf"/>
</dbReference>
<dbReference type="Pfam" id="PF17848">
    <property type="entry name" value="Zn_ribbon_ACC"/>
    <property type="match status" value="1"/>
</dbReference>
<dbReference type="SUPFAM" id="SSF52096">
    <property type="entry name" value="ClpP/crotonase"/>
    <property type="match status" value="1"/>
</dbReference>
<comment type="similarity">
    <text evidence="13">Belongs to the AccD/PCCB family.</text>
</comment>
<dbReference type="PROSITE" id="PS50980">
    <property type="entry name" value="COA_CT_NTER"/>
    <property type="match status" value="1"/>
</dbReference>
<dbReference type="UniPathway" id="UPA00655">
    <property type="reaction ID" value="UER00711"/>
</dbReference>
<feature type="zinc finger region" description="C4-type" evidence="13">
    <location>
        <begin position="44"/>
        <end position="66"/>
    </location>
</feature>
<dbReference type="GO" id="GO:0003989">
    <property type="term" value="F:acetyl-CoA carboxylase activity"/>
    <property type="evidence" value="ECO:0007669"/>
    <property type="project" value="InterPro"/>
</dbReference>
<dbReference type="EMBL" id="WOFV02000003">
    <property type="protein sequence ID" value="NAS16589.1"/>
    <property type="molecule type" value="Genomic_DNA"/>
</dbReference>
<comment type="function">
    <text evidence="12 13">Component of the acetyl coenzyme A carboxylase (ACC) complex. Biotin carboxylase (BC) catalyzes the carboxylation of biotin on its carrier protein (BCCP) and then the CO(2) group is transferred by the transcarboxylase to acetyl-CoA to form malonyl-CoA.</text>
</comment>
<dbReference type="InterPro" id="IPR011762">
    <property type="entry name" value="COA_CT_N"/>
</dbReference>
<dbReference type="OrthoDB" id="9772975at2"/>
<feature type="binding site" evidence="13">
    <location>
        <position position="47"/>
    </location>
    <ligand>
        <name>Zn(2+)</name>
        <dbReference type="ChEBI" id="CHEBI:29105"/>
    </ligand>
</feature>
<accession>A0A0Q0Y2E2</accession>
<evidence type="ECO:0000256" key="6">
    <source>
        <dbReference type="ARBA" id="ARBA00022771"/>
    </source>
</evidence>
<protein>
    <recommendedName>
        <fullName evidence="13">Acetyl-coenzyme A carboxylase carboxyl transferase subunit beta</fullName>
        <shortName evidence="13">ACCase subunit beta</shortName>
        <shortName evidence="13">Acetyl-CoA carboxylase carboxyltransferase subunit beta</shortName>
        <ecNumber evidence="13">2.1.3.15</ecNumber>
    </recommendedName>
</protein>
<dbReference type="PANTHER" id="PTHR42995">
    <property type="entry name" value="ACETYL-COENZYME A CARBOXYLASE CARBOXYL TRANSFERASE SUBUNIT BETA, CHLOROPLASTIC"/>
    <property type="match status" value="1"/>
</dbReference>
<comment type="cofactor">
    <cofactor evidence="13">
        <name>Zn(2+)</name>
        <dbReference type="ChEBI" id="CHEBI:29105"/>
    </cofactor>
    <text evidence="13">Binds 1 zinc ion per subunit.</text>
</comment>
<keyword evidence="13" id="KW-0963">Cytoplasm</keyword>
<evidence type="ECO:0000313" key="18">
    <source>
        <dbReference type="Proteomes" id="UP000474042"/>
    </source>
</evidence>
<keyword evidence="8 13" id="KW-0862">Zinc</keyword>
<comment type="subunit">
    <text evidence="13">Acetyl-CoA carboxylase is a heterohexamer composed of biotin carboxyl carrier protein (AccB), biotin carboxylase (AccC) and two subunits each of ACCase subunit alpha (AccA) and ACCase subunit beta (AccD).</text>
</comment>
<evidence type="ECO:0000256" key="7">
    <source>
        <dbReference type="ARBA" id="ARBA00022832"/>
    </source>
</evidence>
<keyword evidence="5 13" id="KW-0547">Nucleotide-binding</keyword>
<dbReference type="InterPro" id="IPR034733">
    <property type="entry name" value="AcCoA_carboxyl_beta"/>
</dbReference>
<dbReference type="EMBL" id="BKBC01000001">
    <property type="protein sequence ID" value="GEQ19661.1"/>
    <property type="molecule type" value="Genomic_DNA"/>
</dbReference>
<feature type="domain" description="CoA carboxyltransferase N-terminal" evidence="14">
    <location>
        <begin position="40"/>
        <end position="297"/>
    </location>
</feature>
<keyword evidence="6 13" id="KW-0863">Zinc-finger</keyword>
<dbReference type="NCBIfam" id="TIGR00515">
    <property type="entry name" value="accD"/>
    <property type="match status" value="1"/>
</dbReference>
<dbReference type="Proteomes" id="UP000321089">
    <property type="component" value="Unassembled WGS sequence"/>
</dbReference>
<evidence type="ECO:0000256" key="3">
    <source>
        <dbReference type="ARBA" id="ARBA00022679"/>
    </source>
</evidence>
<evidence type="ECO:0000256" key="2">
    <source>
        <dbReference type="ARBA" id="ARBA00022516"/>
    </source>
</evidence>
<evidence type="ECO:0000259" key="14">
    <source>
        <dbReference type="PROSITE" id="PS50980"/>
    </source>
</evidence>
<keyword evidence="7 13" id="KW-0276">Fatty acid metabolism</keyword>
<comment type="caution">
    <text evidence="16">The sequence shown here is derived from an EMBL/GenBank/DDBJ whole genome shotgun (WGS) entry which is preliminary data.</text>
</comment>
<evidence type="ECO:0000256" key="11">
    <source>
        <dbReference type="ARBA" id="ARBA00023160"/>
    </source>
</evidence>
<evidence type="ECO:0000256" key="13">
    <source>
        <dbReference type="HAMAP-Rule" id="MF_01395"/>
    </source>
</evidence>
<dbReference type="InterPro" id="IPR000438">
    <property type="entry name" value="Acetyl_CoA_COase_Trfase_b_su"/>
</dbReference>
<evidence type="ECO:0000313" key="17">
    <source>
        <dbReference type="Proteomes" id="UP000321089"/>
    </source>
</evidence>
<evidence type="ECO:0000256" key="1">
    <source>
        <dbReference type="ARBA" id="ARBA00004496"/>
    </source>
</evidence>
<keyword evidence="16" id="KW-0436">Ligase</keyword>
<gene>
    <name evidence="13 15" type="primary">accD</name>
    <name evidence="15" type="ORF">CBU02nite_01670</name>
    <name evidence="16" type="ORF">GND98_001545</name>
</gene>
<dbReference type="AlphaFoldDB" id="A0A0Q0Y2E2"/>
<comment type="catalytic activity">
    <reaction evidence="13">
        <text>N(6)-carboxybiotinyl-L-lysyl-[protein] + acetyl-CoA = N(6)-biotinyl-L-lysyl-[protein] + malonyl-CoA</text>
        <dbReference type="Rhea" id="RHEA:54728"/>
        <dbReference type="Rhea" id="RHEA-COMP:10505"/>
        <dbReference type="Rhea" id="RHEA-COMP:10506"/>
        <dbReference type="ChEBI" id="CHEBI:57288"/>
        <dbReference type="ChEBI" id="CHEBI:57384"/>
        <dbReference type="ChEBI" id="CHEBI:83144"/>
        <dbReference type="ChEBI" id="CHEBI:83145"/>
        <dbReference type="EC" id="2.1.3.15"/>
    </reaction>
</comment>
<keyword evidence="9 13" id="KW-0067">ATP-binding</keyword>
<name>A0A0Q0Y2E2_CLOBU</name>
<dbReference type="RefSeq" id="WP_002579524.1">
    <property type="nucleotide sequence ID" value="NZ_BKBB01000018.1"/>
</dbReference>